<accession>A0ABU5ZWG8</accession>
<keyword evidence="2" id="KW-0012">Acyltransferase</keyword>
<sequence length="164" mass="19577">MIQIQKVNNTLEFETIEKLAFEILHEVYDPIIPSAHTEYFLKKFQSASVIKNQIKNEDFRYFLLNFNKLHVGYLGIQKNKEKLILSKLYIRKSFRGKKIGKVALEFVQQYTIENRFKKIELIVNQQNQDTINIYQKFGFKITESMVNSFPNGHFVRDYKMEKIV</sequence>
<dbReference type="PROSITE" id="PS51186">
    <property type="entry name" value="GNAT"/>
    <property type="match status" value="1"/>
</dbReference>
<dbReference type="Pfam" id="PF13673">
    <property type="entry name" value="Acetyltransf_10"/>
    <property type="match status" value="1"/>
</dbReference>
<dbReference type="InterPro" id="IPR016181">
    <property type="entry name" value="Acyl_CoA_acyltransferase"/>
</dbReference>
<evidence type="ECO:0000313" key="2">
    <source>
        <dbReference type="EMBL" id="MEB3346219.1"/>
    </source>
</evidence>
<dbReference type="Gene3D" id="3.40.630.30">
    <property type="match status" value="1"/>
</dbReference>
<dbReference type="SUPFAM" id="SSF55729">
    <property type="entry name" value="Acyl-CoA N-acyltransferases (Nat)"/>
    <property type="match status" value="1"/>
</dbReference>
<name>A0ABU5ZWG8_9FLAO</name>
<protein>
    <submittedName>
        <fullName evidence="2">GNAT family N-acetyltransferase</fullName>
        <ecNumber evidence="2">2.3.1.-</ecNumber>
    </submittedName>
</protein>
<dbReference type="EMBL" id="JAYKLX010000005">
    <property type="protein sequence ID" value="MEB3346219.1"/>
    <property type="molecule type" value="Genomic_DNA"/>
</dbReference>
<evidence type="ECO:0000313" key="3">
    <source>
        <dbReference type="Proteomes" id="UP001327027"/>
    </source>
</evidence>
<dbReference type="CDD" id="cd04301">
    <property type="entry name" value="NAT_SF"/>
    <property type="match status" value="1"/>
</dbReference>
<proteinExistence type="predicted"/>
<keyword evidence="2" id="KW-0808">Transferase</keyword>
<organism evidence="2 3">
    <name type="scientific">Aquimarina gracilis</name>
    <dbReference type="NCBI Taxonomy" id="874422"/>
    <lineage>
        <taxon>Bacteria</taxon>
        <taxon>Pseudomonadati</taxon>
        <taxon>Bacteroidota</taxon>
        <taxon>Flavobacteriia</taxon>
        <taxon>Flavobacteriales</taxon>
        <taxon>Flavobacteriaceae</taxon>
        <taxon>Aquimarina</taxon>
    </lineage>
</organism>
<dbReference type="RefSeq" id="WP_324180244.1">
    <property type="nucleotide sequence ID" value="NZ_BAABAW010000024.1"/>
</dbReference>
<dbReference type="InterPro" id="IPR000182">
    <property type="entry name" value="GNAT_dom"/>
</dbReference>
<dbReference type="GO" id="GO:0016746">
    <property type="term" value="F:acyltransferase activity"/>
    <property type="evidence" value="ECO:0007669"/>
    <property type="project" value="UniProtKB-KW"/>
</dbReference>
<reference evidence="2 3" key="1">
    <citation type="journal article" date="2013" name="Int. J. Syst. Evol. Microbiol.">
        <title>Aquimarina gracilis sp. nov., isolated from the gut microflora of a mussel, Mytilus coruscus, and emended description of Aquimarina spongiae.</title>
        <authorList>
            <person name="Park S.C."/>
            <person name="Choe H.N."/>
            <person name="Baik K.S."/>
            <person name="Seong C.N."/>
        </authorList>
    </citation>
    <scope>NUCLEOTIDE SEQUENCE [LARGE SCALE GENOMIC DNA]</scope>
    <source>
        <strain evidence="2 3">PSC32</strain>
    </source>
</reference>
<dbReference type="EC" id="2.3.1.-" evidence="2"/>
<evidence type="ECO:0000259" key="1">
    <source>
        <dbReference type="PROSITE" id="PS51186"/>
    </source>
</evidence>
<gene>
    <name evidence="2" type="ORF">U6A24_12145</name>
</gene>
<keyword evidence="3" id="KW-1185">Reference proteome</keyword>
<feature type="domain" description="N-acetyltransferase" evidence="1">
    <location>
        <begin position="11"/>
        <end position="164"/>
    </location>
</feature>
<comment type="caution">
    <text evidence="2">The sequence shown here is derived from an EMBL/GenBank/DDBJ whole genome shotgun (WGS) entry which is preliminary data.</text>
</comment>
<dbReference type="Proteomes" id="UP001327027">
    <property type="component" value="Unassembled WGS sequence"/>
</dbReference>